<reference evidence="6" key="1">
    <citation type="submission" date="2022-01" db="EMBL/GenBank/DDBJ databases">
        <title>Antribacter sp. nov., isolated from Guizhou of China.</title>
        <authorList>
            <person name="Chengliang C."/>
            <person name="Ya Z."/>
        </authorList>
    </citation>
    <scope>NUCLEOTIDE SEQUENCE</scope>
    <source>
        <strain evidence="6">KLBMP 9083</strain>
    </source>
</reference>
<accession>A0AA41U5F8</accession>
<dbReference type="Proteomes" id="UP001165405">
    <property type="component" value="Unassembled WGS sequence"/>
</dbReference>
<feature type="region of interest" description="Disordered" evidence="3">
    <location>
        <begin position="1"/>
        <end position="22"/>
    </location>
</feature>
<dbReference type="GO" id="GO:0016757">
    <property type="term" value="F:glycosyltransferase activity"/>
    <property type="evidence" value="ECO:0007669"/>
    <property type="project" value="UniProtKB-KW"/>
</dbReference>
<dbReference type="Pfam" id="PF13439">
    <property type="entry name" value="Glyco_transf_4"/>
    <property type="match status" value="1"/>
</dbReference>
<keyword evidence="1 6" id="KW-0328">Glycosyltransferase</keyword>
<dbReference type="InterPro" id="IPR001296">
    <property type="entry name" value="Glyco_trans_1"/>
</dbReference>
<dbReference type="Gene3D" id="3.40.50.2000">
    <property type="entry name" value="Glycogen Phosphorylase B"/>
    <property type="match status" value="2"/>
</dbReference>
<dbReference type="RefSeq" id="WP_236087695.1">
    <property type="nucleotide sequence ID" value="NZ_JAKGSG010000011.1"/>
</dbReference>
<evidence type="ECO:0000259" key="5">
    <source>
        <dbReference type="Pfam" id="PF13439"/>
    </source>
</evidence>
<feature type="domain" description="Glycosyl transferase family 1" evidence="4">
    <location>
        <begin position="277"/>
        <end position="397"/>
    </location>
</feature>
<dbReference type="SUPFAM" id="SSF53756">
    <property type="entry name" value="UDP-Glycosyltransferase/glycogen phosphorylase"/>
    <property type="match status" value="1"/>
</dbReference>
<name>A0AA41U5F8_9MICO</name>
<dbReference type="EC" id="2.4.-.-" evidence="6"/>
<dbReference type="Pfam" id="PF00534">
    <property type="entry name" value="Glycos_transf_1"/>
    <property type="match status" value="1"/>
</dbReference>
<keyword evidence="7" id="KW-1185">Reference proteome</keyword>
<comment type="caution">
    <text evidence="6">The sequence shown here is derived from an EMBL/GenBank/DDBJ whole genome shotgun (WGS) entry which is preliminary data.</text>
</comment>
<evidence type="ECO:0000313" key="7">
    <source>
        <dbReference type="Proteomes" id="UP001165405"/>
    </source>
</evidence>
<dbReference type="AlphaFoldDB" id="A0AA41U5F8"/>
<gene>
    <name evidence="6" type="ORF">L1785_03230</name>
</gene>
<organism evidence="6 7">
    <name type="scientific">Antribacter soli</name>
    <dbReference type="NCBI Taxonomy" id="2910976"/>
    <lineage>
        <taxon>Bacteria</taxon>
        <taxon>Bacillati</taxon>
        <taxon>Actinomycetota</taxon>
        <taxon>Actinomycetes</taxon>
        <taxon>Micrococcales</taxon>
        <taxon>Promicromonosporaceae</taxon>
        <taxon>Antribacter</taxon>
    </lineage>
</organism>
<protein>
    <submittedName>
        <fullName evidence="6">Glycosyltransferase</fullName>
        <ecNumber evidence="6">2.4.-.-</ecNumber>
    </submittedName>
</protein>
<feature type="region of interest" description="Disordered" evidence="3">
    <location>
        <begin position="73"/>
        <end position="97"/>
    </location>
</feature>
<evidence type="ECO:0000259" key="4">
    <source>
        <dbReference type="Pfam" id="PF00534"/>
    </source>
</evidence>
<dbReference type="PANTHER" id="PTHR12526:SF510">
    <property type="entry name" value="D-INOSITOL 3-PHOSPHATE GLYCOSYLTRANSFERASE"/>
    <property type="match status" value="1"/>
</dbReference>
<feature type="domain" description="Glycosyltransferase subfamily 4-like N-terminal" evidence="5">
    <location>
        <begin position="117"/>
        <end position="255"/>
    </location>
</feature>
<dbReference type="InterPro" id="IPR028098">
    <property type="entry name" value="Glyco_trans_4-like_N"/>
</dbReference>
<proteinExistence type="predicted"/>
<keyword evidence="2 6" id="KW-0808">Transferase</keyword>
<feature type="compositionally biased region" description="Low complexity" evidence="3">
    <location>
        <begin position="79"/>
        <end position="97"/>
    </location>
</feature>
<evidence type="ECO:0000313" key="6">
    <source>
        <dbReference type="EMBL" id="MCF4119983.1"/>
    </source>
</evidence>
<sequence length="482" mass="48012">MSAPVAAAGPSAAPAPPTERASGWRAAVARVRGLRALAAVCDLLPPRLRYGHARTVARTVLGHAEVPGLAAPGARSAVGAPAGPDARASAGAAPGAGAPAPAGADLTCVLLAGGLDVGGVEAVVETLARGLPDQGVRTVVVGASGGRTADRLRAAGITVHLPGPAGLAGLLADLAPDVVQVHDASAAAAVADWGGPAVWVAHNLEIHRRPAEWAVVGAACARALAVVAVSDAVARHHSRHTGADRGDTAVIPNGVGELAVGPARDEARAALADVVPLEPGDLVVVSLARYDAQKNVPGLVRSFARALRAEPRLRLVVAGGVADVVEHRWADAERVASGASARVHLLGPSDSATLLAAADAFVLGSFFEGWSVAATEAVVAGLPVVLSDVGGAAELAALAPGRVTVVPPPTGDAPLTDGAVRAARRRRHQDNEEALAAALAGLPARVGSVAPDEGLVAVLSAEEMVARHAALLRDVTGRTGTR</sequence>
<evidence type="ECO:0000256" key="3">
    <source>
        <dbReference type="SAM" id="MobiDB-lite"/>
    </source>
</evidence>
<evidence type="ECO:0000256" key="1">
    <source>
        <dbReference type="ARBA" id="ARBA00022676"/>
    </source>
</evidence>
<feature type="compositionally biased region" description="Low complexity" evidence="3">
    <location>
        <begin position="1"/>
        <end position="12"/>
    </location>
</feature>
<dbReference type="EMBL" id="JAKGSG010000011">
    <property type="protein sequence ID" value="MCF4119983.1"/>
    <property type="molecule type" value="Genomic_DNA"/>
</dbReference>
<evidence type="ECO:0000256" key="2">
    <source>
        <dbReference type="ARBA" id="ARBA00022679"/>
    </source>
</evidence>
<dbReference type="PANTHER" id="PTHR12526">
    <property type="entry name" value="GLYCOSYLTRANSFERASE"/>
    <property type="match status" value="1"/>
</dbReference>